<dbReference type="Proteomes" id="UP001196068">
    <property type="component" value="Unassembled WGS sequence"/>
</dbReference>
<organism evidence="2 3">
    <name type="scientific">Plastoroseomonas arctica</name>
    <dbReference type="NCBI Taxonomy" id="1509237"/>
    <lineage>
        <taxon>Bacteria</taxon>
        <taxon>Pseudomonadati</taxon>
        <taxon>Pseudomonadota</taxon>
        <taxon>Alphaproteobacteria</taxon>
        <taxon>Acetobacterales</taxon>
        <taxon>Acetobacteraceae</taxon>
        <taxon>Plastoroseomonas</taxon>
    </lineage>
</organism>
<dbReference type="InterPro" id="IPR036844">
    <property type="entry name" value="Hint_dom_sf"/>
</dbReference>
<evidence type="ECO:0000259" key="1">
    <source>
        <dbReference type="Pfam" id="PF13403"/>
    </source>
</evidence>
<evidence type="ECO:0000313" key="3">
    <source>
        <dbReference type="Proteomes" id="UP001196068"/>
    </source>
</evidence>
<feature type="domain" description="Hedgehog/Intein (Hint)" evidence="1">
    <location>
        <begin position="22"/>
        <end position="157"/>
    </location>
</feature>
<comment type="caution">
    <text evidence="2">The sequence shown here is derived from an EMBL/GenBank/DDBJ whole genome shotgun (WGS) entry which is preliminary data.</text>
</comment>
<protein>
    <submittedName>
        <fullName evidence="2">Hint domain-containing protein</fullName>
    </submittedName>
</protein>
<dbReference type="InterPro" id="IPR028992">
    <property type="entry name" value="Hedgehog/Intein_dom"/>
</dbReference>
<reference evidence="2" key="1">
    <citation type="submission" date="2020-01" db="EMBL/GenBank/DDBJ databases">
        <authorList>
            <person name="Rat A."/>
        </authorList>
    </citation>
    <scope>NUCLEOTIDE SEQUENCE</scope>
    <source>
        <strain evidence="2">LMG 28251</strain>
    </source>
</reference>
<proteinExistence type="predicted"/>
<dbReference type="EMBL" id="JAAEDH010000023">
    <property type="protein sequence ID" value="MBR0656896.1"/>
    <property type="molecule type" value="Genomic_DNA"/>
</dbReference>
<reference evidence="2" key="2">
    <citation type="journal article" date="2021" name="Syst. Appl. Microbiol.">
        <title>Roseomonas hellenica sp. nov., isolated from roots of wild-growing Alkanna tinctoria.</title>
        <authorList>
            <person name="Rat A."/>
            <person name="Naranjo H.D."/>
            <person name="Lebbe L."/>
            <person name="Cnockaert M."/>
            <person name="Krigas N."/>
            <person name="Grigoriadou K."/>
            <person name="Maloupa E."/>
            <person name="Willems A."/>
        </authorList>
    </citation>
    <scope>NUCLEOTIDE SEQUENCE</scope>
    <source>
        <strain evidence="2">LMG 28251</strain>
    </source>
</reference>
<dbReference type="SUPFAM" id="SSF51294">
    <property type="entry name" value="Hedgehog/intein (Hint) domain"/>
    <property type="match status" value="1"/>
</dbReference>
<keyword evidence="3" id="KW-1185">Reference proteome</keyword>
<name>A0AAF1JZJ5_9PROT</name>
<dbReference type="Gene3D" id="2.170.16.10">
    <property type="entry name" value="Hedgehog/Intein (Hint) domain"/>
    <property type="match status" value="1"/>
</dbReference>
<evidence type="ECO:0000313" key="2">
    <source>
        <dbReference type="EMBL" id="MBR0656896.1"/>
    </source>
</evidence>
<dbReference type="Pfam" id="PF13403">
    <property type="entry name" value="Hint_2"/>
    <property type="match status" value="1"/>
</dbReference>
<accession>A0AAF1JZJ5</accession>
<dbReference type="RefSeq" id="WP_211875760.1">
    <property type="nucleotide sequence ID" value="NZ_JAAEDH010000023.1"/>
</dbReference>
<dbReference type="AlphaFoldDB" id="A0AAF1JZJ5"/>
<sequence length="359" mass="37584">MSGVIGTEFAEFTGDVAAASIVCFAAGTRIATMRGQVAIERLRVGDIIRLADGGVQPALWIGQVEIAITRHPHPGTVRPVLIRAGAFSDGVPLRDLRVSPDHGMLFGDVLVPAAMLVNGATILQEPFWETITYWHVEVPEHAILLAEGAPAESYLDDGGRAAFDHAGIAAQFIDFAVRREAGLSTTLPCRPVLRDAARSAPFRRHLAARARRLGADTVGDPGLRLIVGGAVLPFAGASVSLNAAEAAIARAQGAVLASRISLATAAAGMMRGVGLAGLVLRGGAELLRLPAEDMRLRGARGLGPLEGGLRWTDGQAWLPGAVFAAMSPGEVTVDAILAPGGEYWRLEEARDSLPRAENA</sequence>
<gene>
    <name evidence="2" type="ORF">GXW79_17590</name>
</gene>